<sequence length="97" mass="10469">MTTPQTPPPVHVEGWATIAELAQRWSCAPSTIRMAMRPGGWMPPADGRIGRAYAWREASLVAIERPATGRPAGAKDKAPRARRARRANSPDGTPDPS</sequence>
<evidence type="ECO:0000313" key="2">
    <source>
        <dbReference type="EMBL" id="MBT0995488.1"/>
    </source>
</evidence>
<feature type="region of interest" description="Disordered" evidence="1">
    <location>
        <begin position="65"/>
        <end position="97"/>
    </location>
</feature>
<evidence type="ECO:0000256" key="1">
    <source>
        <dbReference type="SAM" id="MobiDB-lite"/>
    </source>
</evidence>
<keyword evidence="3" id="KW-1185">Reference proteome</keyword>
<gene>
    <name evidence="2" type="ORF">KIN34_14470</name>
</gene>
<name>A0ABS5U268_9CELL</name>
<evidence type="ECO:0008006" key="4">
    <source>
        <dbReference type="Google" id="ProtNLM"/>
    </source>
</evidence>
<reference evidence="2 3" key="1">
    <citation type="submission" date="2021-05" db="EMBL/GenBank/DDBJ databases">
        <title>Description of Cellulomonas sp. DKR-3 sp. nov.</title>
        <authorList>
            <person name="Dahal R.H."/>
            <person name="Chaudhary D.K."/>
        </authorList>
    </citation>
    <scope>NUCLEOTIDE SEQUENCE [LARGE SCALE GENOMIC DNA]</scope>
    <source>
        <strain evidence="2 3">DKR-3</strain>
    </source>
</reference>
<proteinExistence type="predicted"/>
<dbReference type="EMBL" id="JAHBOH010000002">
    <property type="protein sequence ID" value="MBT0995488.1"/>
    <property type="molecule type" value="Genomic_DNA"/>
</dbReference>
<protein>
    <recommendedName>
        <fullName evidence="4">Helix-turn-helix domain-containing protein</fullName>
    </recommendedName>
</protein>
<accession>A0ABS5U268</accession>
<dbReference type="RefSeq" id="WP_214352482.1">
    <property type="nucleotide sequence ID" value="NZ_JAHBOH010000002.1"/>
</dbReference>
<evidence type="ECO:0000313" key="3">
    <source>
        <dbReference type="Proteomes" id="UP000722125"/>
    </source>
</evidence>
<dbReference type="Proteomes" id="UP000722125">
    <property type="component" value="Unassembled WGS sequence"/>
</dbReference>
<comment type="caution">
    <text evidence="2">The sequence shown here is derived from an EMBL/GenBank/DDBJ whole genome shotgun (WGS) entry which is preliminary data.</text>
</comment>
<organism evidence="2 3">
    <name type="scientific">Cellulomonas fulva</name>
    <dbReference type="NCBI Taxonomy" id="2835530"/>
    <lineage>
        <taxon>Bacteria</taxon>
        <taxon>Bacillati</taxon>
        <taxon>Actinomycetota</taxon>
        <taxon>Actinomycetes</taxon>
        <taxon>Micrococcales</taxon>
        <taxon>Cellulomonadaceae</taxon>
        <taxon>Cellulomonas</taxon>
    </lineage>
</organism>